<organism evidence="4">
    <name type="scientific">Ruegeria sp. PrR005</name>
    <dbReference type="NCBI Taxonomy" id="2706882"/>
    <lineage>
        <taxon>Bacteria</taxon>
        <taxon>Pseudomonadati</taxon>
        <taxon>Pseudomonadota</taxon>
        <taxon>Alphaproteobacteria</taxon>
        <taxon>Rhodobacterales</taxon>
        <taxon>Roseobacteraceae</taxon>
        <taxon>Ruegeria</taxon>
    </lineage>
</organism>
<proteinExistence type="inferred from homology"/>
<evidence type="ECO:0000256" key="1">
    <source>
        <dbReference type="ARBA" id="ARBA00004418"/>
    </source>
</evidence>
<dbReference type="PROSITE" id="PS51318">
    <property type="entry name" value="TAT"/>
    <property type="match status" value="1"/>
</dbReference>
<comment type="subcellular location">
    <subcellularLocation>
        <location evidence="1">Periplasm</location>
    </subcellularLocation>
</comment>
<dbReference type="AlphaFoldDB" id="A0A6B2NZQ7"/>
<gene>
    <name evidence="4" type="ORF">G0P99_23310</name>
</gene>
<protein>
    <submittedName>
        <fullName evidence="4">ABC transporter substrate-binding protein</fullName>
    </submittedName>
</protein>
<evidence type="ECO:0000256" key="2">
    <source>
        <dbReference type="ARBA" id="ARBA00005695"/>
    </source>
</evidence>
<dbReference type="Gene3D" id="3.90.76.10">
    <property type="entry name" value="Dipeptide-binding Protein, Domain 1"/>
    <property type="match status" value="1"/>
</dbReference>
<dbReference type="PIRSF" id="PIRSF002741">
    <property type="entry name" value="MppA"/>
    <property type="match status" value="1"/>
</dbReference>
<accession>A0A6B2NZQ7</accession>
<dbReference type="PANTHER" id="PTHR30290:SF34">
    <property type="entry name" value="ABC TRANSPORTER, PERIPLASMIC OLIGO-PEPTIDE BINDING PROTEIN, PUTATIVE-RELATED"/>
    <property type="match status" value="1"/>
</dbReference>
<reference evidence="4" key="1">
    <citation type="submission" date="2020-02" db="EMBL/GenBank/DDBJ databases">
        <title>Delineation of the pyrene-degrading pathway in Roseobacter clade bacteria by genomic analysis.</title>
        <authorList>
            <person name="Zhou H."/>
            <person name="Wang H."/>
        </authorList>
    </citation>
    <scope>NUCLEOTIDE SEQUENCE</scope>
    <source>
        <strain evidence="4">PrR005</strain>
    </source>
</reference>
<sequence length="525" mass="56953">MKTSSHLTISRRGLLAMAGAGLATATLPGALFAQGSGNILVIASGQDIPNFDPHTATGYSASFFMRNVYDPLVRVAGNPPEAVPALAESWEVSEDGKTYVFKLNGNARFHSGAPVTSEDVVYSFQRALSLAKGNSWMIRDIVTAEGVKALDATTVEFTLATPFAAFLQVLPWIFIVEKAVVEANLGADMGQTWLLTNTAGSGPFQVARVEVGTLYHLARVADAWQPGGGNLGGVIWQIVRETATQRLLLQRGEAHIAVDLTSEDMDSLADAPGVVRVLEPEYRTFSIKMNTKNGPLTDPNMRKAISHATNYQAIVDAAGYANLMTGPLPDGILGHNPDLGVYRMDLDKAKEYLAKTATPEGGITLKMVHVSGLEQQRRWALIMLDSLKQINIDLEIQPLKWPDMVAACASPETFPDLFPVYQTANYGDPDNIAFAAYHSSRNGGWQNAVYSNPEVDALIEAGRAEIDPEKRKAIYQAFQEMVVADAPDIFGVLEKRRLGLRDSVKNYNFTPVASNAIEAWPLSLS</sequence>
<feature type="domain" description="Solute-binding protein family 5" evidence="3">
    <location>
        <begin position="82"/>
        <end position="443"/>
    </location>
</feature>
<dbReference type="PANTHER" id="PTHR30290">
    <property type="entry name" value="PERIPLASMIC BINDING COMPONENT OF ABC TRANSPORTER"/>
    <property type="match status" value="1"/>
</dbReference>
<dbReference type="GO" id="GO:0015833">
    <property type="term" value="P:peptide transport"/>
    <property type="evidence" value="ECO:0007669"/>
    <property type="project" value="TreeGrafter"/>
</dbReference>
<dbReference type="InterPro" id="IPR000914">
    <property type="entry name" value="SBP_5_dom"/>
</dbReference>
<dbReference type="InterPro" id="IPR006311">
    <property type="entry name" value="TAT_signal"/>
</dbReference>
<dbReference type="CDD" id="cd08512">
    <property type="entry name" value="PBP2_NikA_DppA_OppA_like_7"/>
    <property type="match status" value="1"/>
</dbReference>
<dbReference type="GO" id="GO:0043190">
    <property type="term" value="C:ATP-binding cassette (ABC) transporter complex"/>
    <property type="evidence" value="ECO:0007669"/>
    <property type="project" value="InterPro"/>
</dbReference>
<dbReference type="Pfam" id="PF00496">
    <property type="entry name" value="SBP_bac_5"/>
    <property type="match status" value="1"/>
</dbReference>
<dbReference type="RefSeq" id="WP_164132886.1">
    <property type="nucleotide sequence ID" value="NZ_JAAGOX010000056.1"/>
</dbReference>
<name>A0A6B2NZQ7_9RHOB</name>
<dbReference type="Gene3D" id="3.40.190.10">
    <property type="entry name" value="Periplasmic binding protein-like II"/>
    <property type="match status" value="1"/>
</dbReference>
<dbReference type="GO" id="GO:0030288">
    <property type="term" value="C:outer membrane-bounded periplasmic space"/>
    <property type="evidence" value="ECO:0007669"/>
    <property type="project" value="UniProtKB-ARBA"/>
</dbReference>
<dbReference type="SUPFAM" id="SSF53850">
    <property type="entry name" value="Periplasmic binding protein-like II"/>
    <property type="match status" value="1"/>
</dbReference>
<comment type="caution">
    <text evidence="4">The sequence shown here is derived from an EMBL/GenBank/DDBJ whole genome shotgun (WGS) entry which is preliminary data.</text>
</comment>
<dbReference type="EMBL" id="JAAGOX010000056">
    <property type="protein sequence ID" value="NDW47884.1"/>
    <property type="molecule type" value="Genomic_DNA"/>
</dbReference>
<dbReference type="GO" id="GO:1904680">
    <property type="term" value="F:peptide transmembrane transporter activity"/>
    <property type="evidence" value="ECO:0007669"/>
    <property type="project" value="TreeGrafter"/>
</dbReference>
<dbReference type="InterPro" id="IPR039424">
    <property type="entry name" value="SBP_5"/>
</dbReference>
<evidence type="ECO:0000313" key="4">
    <source>
        <dbReference type="EMBL" id="NDW47884.1"/>
    </source>
</evidence>
<comment type="similarity">
    <text evidence="2">Belongs to the bacterial solute-binding protein 5 family.</text>
</comment>
<evidence type="ECO:0000259" key="3">
    <source>
        <dbReference type="Pfam" id="PF00496"/>
    </source>
</evidence>
<dbReference type="Gene3D" id="3.10.105.10">
    <property type="entry name" value="Dipeptide-binding Protein, Domain 3"/>
    <property type="match status" value="1"/>
</dbReference>
<dbReference type="InterPro" id="IPR030678">
    <property type="entry name" value="Peptide/Ni-bd"/>
</dbReference>